<proteinExistence type="predicted"/>
<sequence>MTRKLMQIMGGDEGDNSAEVPAAVAAAAGPAVQRAAADEWAGVPLARGSLGGGRGSVGSNMVVTSNLLRHGSAGAQLLGTTTRLLADGDDVPAPAAVPAAAAAAAAGSGPALAPYDEGFTQHLLADATGASGFVPRHRAPAAAAAAAAGLDGASDPSLELQVAMAAAAAAGGRGGEGEGALMEDNTIDEFAPPPELAAAAAAAAAQGSREAAGEGEEGPEAGMDGGRGATMPFSGAPAGVLGGATPRGAPPAAHLITFQDFLQIVDMQFLDHIRRGTSINMMDLAPGPVPSDLADGLRALSLTGPEAAVLEGALNELHGVMRSKRGQVHALEEELEVHNPAVFAAVQTSRRTDLEGLKHALVLRKKCCRAQTGSGWKRLRAGMERGLAGRLAEQQARLEEELAFNNLRRAHQQRELVQAFALDAQQRMDAEAAERDAAGAARARLQYARARLEELRAINADRQRRADSVAAEAAQLQAERSRVDAERAAAQQQLEGLASTVTSVPTPARGQPSADRLIDAGERFDILMGLQPWRLTAAEGGGWLLRFRLGLTCQLSFSGEGGSIAAIAVAVDPPTGSVPALQSSVLQQLAATLPKQHELPAAALRCHMPLLALRLDRMAALAECVGRAFVTWRPLAGARVDAARESLVLSFVDAARGVKVDLGLGLSGLLDPRLNTGIESSIEVVVAPEGWAAAAEEARASLEPVLGSSAGSAAGAAKLLDMVCEHVCRLLHAGCGAGVGRSAAALGALRAGVAA</sequence>
<feature type="coiled-coil region" evidence="1">
    <location>
        <begin position="459"/>
        <end position="493"/>
    </location>
</feature>
<dbReference type="Proteomes" id="UP000054498">
    <property type="component" value="Unassembled WGS sequence"/>
</dbReference>
<feature type="compositionally biased region" description="Low complexity" evidence="2">
    <location>
        <begin position="199"/>
        <end position="210"/>
    </location>
</feature>
<dbReference type="InterPro" id="IPR037388">
    <property type="entry name" value="Blinkin"/>
</dbReference>
<keyword evidence="1" id="KW-0175">Coiled coil</keyword>
<evidence type="ECO:0000313" key="5">
    <source>
        <dbReference type="Proteomes" id="UP000054498"/>
    </source>
</evidence>
<dbReference type="EMBL" id="KK101592">
    <property type="protein sequence ID" value="KIZ00317.1"/>
    <property type="molecule type" value="Genomic_DNA"/>
</dbReference>
<dbReference type="GeneID" id="25740524"/>
<dbReference type="GO" id="GO:0005634">
    <property type="term" value="C:nucleus"/>
    <property type="evidence" value="ECO:0007669"/>
    <property type="project" value="TreeGrafter"/>
</dbReference>
<feature type="domain" description="Spc7 kinetochore protein" evidence="3">
    <location>
        <begin position="256"/>
        <end position="403"/>
    </location>
</feature>
<keyword evidence="5" id="KW-1185">Reference proteome</keyword>
<dbReference type="PANTHER" id="PTHR16520">
    <property type="entry name" value="KINETOCHORE SCAFFOLD 1"/>
    <property type="match status" value="1"/>
</dbReference>
<evidence type="ECO:0000259" key="3">
    <source>
        <dbReference type="Pfam" id="PF08317"/>
    </source>
</evidence>
<evidence type="ECO:0000313" key="4">
    <source>
        <dbReference type="EMBL" id="KIZ00317.1"/>
    </source>
</evidence>
<evidence type="ECO:0000256" key="1">
    <source>
        <dbReference type="SAM" id="Coils"/>
    </source>
</evidence>
<gene>
    <name evidence="4" type="ORF">MNEG_7648</name>
</gene>
<dbReference type="GO" id="GO:0034501">
    <property type="term" value="P:protein localization to kinetochore"/>
    <property type="evidence" value="ECO:0007669"/>
    <property type="project" value="InterPro"/>
</dbReference>
<protein>
    <recommendedName>
        <fullName evidence="3">Spc7 kinetochore protein domain-containing protein</fullName>
    </recommendedName>
</protein>
<accession>A0A0D2MHZ0</accession>
<dbReference type="KEGG" id="mng:MNEG_7648"/>
<evidence type="ECO:0000256" key="2">
    <source>
        <dbReference type="SAM" id="MobiDB-lite"/>
    </source>
</evidence>
<dbReference type="AlphaFoldDB" id="A0A0D2MHZ0"/>
<dbReference type="OrthoDB" id="534647at2759"/>
<name>A0A0D2MHZ0_9CHLO</name>
<reference evidence="4 5" key="1">
    <citation type="journal article" date="2013" name="BMC Genomics">
        <title>Reconstruction of the lipid metabolism for the microalga Monoraphidium neglectum from its genome sequence reveals characteristics suitable for biofuel production.</title>
        <authorList>
            <person name="Bogen C."/>
            <person name="Al-Dilaimi A."/>
            <person name="Albersmeier A."/>
            <person name="Wichmann J."/>
            <person name="Grundmann M."/>
            <person name="Rupp O."/>
            <person name="Lauersen K.J."/>
            <person name="Blifernez-Klassen O."/>
            <person name="Kalinowski J."/>
            <person name="Goesmann A."/>
            <person name="Mussgnug J.H."/>
            <person name="Kruse O."/>
        </authorList>
    </citation>
    <scope>NUCLEOTIDE SEQUENCE [LARGE SCALE GENOMIC DNA]</scope>
    <source>
        <strain evidence="4 5">SAG 48.87</strain>
    </source>
</reference>
<dbReference type="PANTHER" id="PTHR16520:SF3">
    <property type="entry name" value="KINETOCHORE SCAFFOLD 1"/>
    <property type="match status" value="1"/>
</dbReference>
<feature type="region of interest" description="Disordered" evidence="2">
    <location>
        <begin position="199"/>
        <end position="229"/>
    </location>
</feature>
<dbReference type="Pfam" id="PF08317">
    <property type="entry name" value="Spc7"/>
    <property type="match status" value="1"/>
</dbReference>
<dbReference type="InterPro" id="IPR013253">
    <property type="entry name" value="Spc7_domain"/>
</dbReference>
<dbReference type="RefSeq" id="XP_013899336.1">
    <property type="nucleotide sequence ID" value="XM_014043882.1"/>
</dbReference>
<organism evidence="4 5">
    <name type="scientific">Monoraphidium neglectum</name>
    <dbReference type="NCBI Taxonomy" id="145388"/>
    <lineage>
        <taxon>Eukaryota</taxon>
        <taxon>Viridiplantae</taxon>
        <taxon>Chlorophyta</taxon>
        <taxon>core chlorophytes</taxon>
        <taxon>Chlorophyceae</taxon>
        <taxon>CS clade</taxon>
        <taxon>Sphaeropleales</taxon>
        <taxon>Selenastraceae</taxon>
        <taxon>Monoraphidium</taxon>
    </lineage>
</organism>
<dbReference type="GO" id="GO:0008608">
    <property type="term" value="P:attachment of spindle microtubules to kinetochore"/>
    <property type="evidence" value="ECO:0007669"/>
    <property type="project" value="InterPro"/>
</dbReference>